<dbReference type="Proteomes" id="UP001632038">
    <property type="component" value="Unassembled WGS sequence"/>
</dbReference>
<sequence>MAKVEVLSSCLVPMTTNAKAMSRLELTPWDLQFLLFDPIQRGILLHKPQSQHLQNTLIDHLKTSLSRTLNFFPPLAGRLATVVNNEDNTQSFFIDCNNVGAEFTHALVTDLSISDIHEAKYIPEIVSNSFFPPMLPNYEGVSKPLLAVQVTELADGYFVSCSGNHAVMDGTSFWHFFNSWSEISRGYENISKVPVFERWFPSNIDDFNLPVAFPALEKNILPNITLPSFLECFFHFSKENVAKLKAKANYEAGTCKISSLQAVMAHLWRSVNRFRTRCQSIYNNNGNSIIRSNEVSICLAIGARPRIPLPEGYFGNAAYVGATEMNVAELLNNGLGYAAMKIHELVARQTGEGARKYVEDWVKTPEIIKRGCKNFFIISSPRHNVYGNDFGWGKPIAVRSGKGQKFDGKMTLFPSAVPGGIDVEACLAPETMRALVDDIEFMESCSNT</sequence>
<dbReference type="EMBL" id="JAVIJP010000017">
    <property type="protein sequence ID" value="KAL3640576.1"/>
    <property type="molecule type" value="Genomic_DNA"/>
</dbReference>
<evidence type="ECO:0000256" key="1">
    <source>
        <dbReference type="ARBA" id="ARBA00022679"/>
    </source>
</evidence>
<keyword evidence="1" id="KW-0808">Transferase</keyword>
<dbReference type="GO" id="GO:0016740">
    <property type="term" value="F:transferase activity"/>
    <property type="evidence" value="ECO:0007669"/>
    <property type="project" value="UniProtKB-KW"/>
</dbReference>
<gene>
    <name evidence="2" type="ORF">CASFOL_015544</name>
</gene>
<keyword evidence="3" id="KW-1185">Reference proteome</keyword>
<accession>A0ABD3DG29</accession>
<dbReference type="PANTHER" id="PTHR31896">
    <property type="entry name" value="FAMILY REGULATORY PROTEIN, PUTATIVE (AFU_ORTHOLOGUE AFUA_3G14730)-RELATED"/>
    <property type="match status" value="1"/>
</dbReference>
<name>A0ABD3DG29_9LAMI</name>
<dbReference type="AlphaFoldDB" id="A0ABD3DG29"/>
<protein>
    <submittedName>
        <fullName evidence="2">Uncharacterized protein</fullName>
    </submittedName>
</protein>
<dbReference type="Pfam" id="PF02458">
    <property type="entry name" value="Transferase"/>
    <property type="match status" value="1"/>
</dbReference>
<dbReference type="InterPro" id="IPR051283">
    <property type="entry name" value="Sec_Metabolite_Acyltrans"/>
</dbReference>
<dbReference type="PANTHER" id="PTHR31896:SF43">
    <property type="entry name" value="PROTEIN ENHANCED PSEUDOMONAS SUSCEPTIBILITY 1"/>
    <property type="match status" value="1"/>
</dbReference>
<reference evidence="3" key="1">
    <citation type="journal article" date="2024" name="IScience">
        <title>Strigolactones Initiate the Formation of Haustorium-like Structures in Castilleja.</title>
        <authorList>
            <person name="Buerger M."/>
            <person name="Peterson D."/>
            <person name="Chory J."/>
        </authorList>
    </citation>
    <scope>NUCLEOTIDE SEQUENCE [LARGE SCALE GENOMIC DNA]</scope>
</reference>
<organism evidence="2 3">
    <name type="scientific">Castilleja foliolosa</name>
    <dbReference type="NCBI Taxonomy" id="1961234"/>
    <lineage>
        <taxon>Eukaryota</taxon>
        <taxon>Viridiplantae</taxon>
        <taxon>Streptophyta</taxon>
        <taxon>Embryophyta</taxon>
        <taxon>Tracheophyta</taxon>
        <taxon>Spermatophyta</taxon>
        <taxon>Magnoliopsida</taxon>
        <taxon>eudicotyledons</taxon>
        <taxon>Gunneridae</taxon>
        <taxon>Pentapetalae</taxon>
        <taxon>asterids</taxon>
        <taxon>lamiids</taxon>
        <taxon>Lamiales</taxon>
        <taxon>Orobanchaceae</taxon>
        <taxon>Pedicularideae</taxon>
        <taxon>Castillejinae</taxon>
        <taxon>Castilleja</taxon>
    </lineage>
</organism>
<comment type="caution">
    <text evidence="2">The sequence shown here is derived from an EMBL/GenBank/DDBJ whole genome shotgun (WGS) entry which is preliminary data.</text>
</comment>
<evidence type="ECO:0000313" key="2">
    <source>
        <dbReference type="EMBL" id="KAL3640576.1"/>
    </source>
</evidence>
<dbReference type="InterPro" id="IPR023213">
    <property type="entry name" value="CAT-like_dom_sf"/>
</dbReference>
<evidence type="ECO:0000313" key="3">
    <source>
        <dbReference type="Proteomes" id="UP001632038"/>
    </source>
</evidence>
<dbReference type="Gene3D" id="3.30.559.10">
    <property type="entry name" value="Chloramphenicol acetyltransferase-like domain"/>
    <property type="match status" value="2"/>
</dbReference>
<proteinExistence type="predicted"/>